<evidence type="ECO:0000256" key="4">
    <source>
        <dbReference type="ARBA" id="ARBA00022982"/>
    </source>
</evidence>
<dbReference type="PANTHER" id="PTHR47627:SF1">
    <property type="entry name" value="RUBREDOXIN-1-RELATED"/>
    <property type="match status" value="1"/>
</dbReference>
<dbReference type="InterPro" id="IPR024934">
    <property type="entry name" value="Rubredoxin-like_dom"/>
</dbReference>
<dbReference type="EMBL" id="PFNG01000097">
    <property type="protein sequence ID" value="PIZ40273.1"/>
    <property type="molecule type" value="Genomic_DNA"/>
</dbReference>
<accession>A0A2M7T8Q5</accession>
<evidence type="ECO:0000256" key="3">
    <source>
        <dbReference type="ARBA" id="ARBA00022723"/>
    </source>
</evidence>
<dbReference type="GO" id="GO:0009055">
    <property type="term" value="F:electron transfer activity"/>
    <property type="evidence" value="ECO:0007669"/>
    <property type="project" value="TreeGrafter"/>
</dbReference>
<name>A0A2M7T8Q5_9ACTN</name>
<evidence type="ECO:0000256" key="5">
    <source>
        <dbReference type="ARBA" id="ARBA00023004"/>
    </source>
</evidence>
<dbReference type="PRINTS" id="PR00163">
    <property type="entry name" value="RUBREDOXIN"/>
</dbReference>
<dbReference type="InterPro" id="IPR050526">
    <property type="entry name" value="Rubredoxin_ET"/>
</dbReference>
<dbReference type="InterPro" id="IPR018527">
    <property type="entry name" value="Rubredoxin_Fe_BS"/>
</dbReference>
<dbReference type="Proteomes" id="UP000230956">
    <property type="component" value="Unassembled WGS sequence"/>
</dbReference>
<gene>
    <name evidence="7" type="ORF">COY37_04240</name>
</gene>
<dbReference type="PROSITE" id="PS00202">
    <property type="entry name" value="RUBREDOXIN"/>
    <property type="match status" value="1"/>
</dbReference>
<comment type="function">
    <text evidence="1">Involved in the hydrocarbon hydroxylating system, which transfers electrons from NADH to rubredoxin reductase and then through rubredoxin to alkane 1 monooxygenase.</text>
</comment>
<dbReference type="GO" id="GO:0043448">
    <property type="term" value="P:alkane catabolic process"/>
    <property type="evidence" value="ECO:0007669"/>
    <property type="project" value="TreeGrafter"/>
</dbReference>
<dbReference type="InterPro" id="IPR012349">
    <property type="entry name" value="Split_barrel_FMN-bd"/>
</dbReference>
<dbReference type="RefSeq" id="WP_353682441.1">
    <property type="nucleotide sequence ID" value="NZ_MNXI01000071.1"/>
</dbReference>
<dbReference type="PROSITE" id="PS50903">
    <property type="entry name" value="RUBREDOXIN_LIKE"/>
    <property type="match status" value="1"/>
</dbReference>
<feature type="domain" description="Rubredoxin-like" evidence="6">
    <location>
        <begin position="181"/>
        <end position="232"/>
    </location>
</feature>
<dbReference type="Gene3D" id="2.30.110.10">
    <property type="entry name" value="Electron Transport, Fmn-binding Protein, Chain A"/>
    <property type="match status" value="1"/>
</dbReference>
<dbReference type="Gene3D" id="2.20.28.10">
    <property type="match status" value="1"/>
</dbReference>
<organism evidence="7 8">
    <name type="scientific">Candidatus Aquicultor secundus</name>
    <dbReference type="NCBI Taxonomy" id="1973895"/>
    <lineage>
        <taxon>Bacteria</taxon>
        <taxon>Bacillati</taxon>
        <taxon>Actinomycetota</taxon>
        <taxon>Candidatus Aquicultoria</taxon>
        <taxon>Candidatus Aquicultorales</taxon>
        <taxon>Candidatus Aquicultoraceae</taxon>
        <taxon>Candidatus Aquicultor</taxon>
    </lineage>
</organism>
<dbReference type="FunFam" id="2.20.28.10:FF:000001">
    <property type="entry name" value="Rubredoxin"/>
    <property type="match status" value="1"/>
</dbReference>
<dbReference type="Pfam" id="PF00301">
    <property type="entry name" value="Rubredoxin"/>
    <property type="match status" value="1"/>
</dbReference>
<dbReference type="Pfam" id="PF01613">
    <property type="entry name" value="Flavin_Reduct"/>
    <property type="match status" value="1"/>
</dbReference>
<protein>
    <submittedName>
        <fullName evidence="7">High molecular weight rubredoxin</fullName>
    </submittedName>
</protein>
<sequence>MDNKVLYKISYGLYVVSSKKGDKLNGQIANAVVQITSEPPTIAVSINKQNLTHEFIADSGVFIVSILAKEVPMTTIGNFGFKSGRELDKFKGVNYKLGTNGAPILVDDTVGYLEAKVVGSLDCGSHTIFLGQITDAEALSNTEPMTYAYYHEVKRGTAPKTAPTYIKEEPVEEPKTLEKRMDKYICTVCGYVYDPEVGDPDSGIAPGTAFEDIPDDWVCPVCGAGKADFEKA</sequence>
<dbReference type="PANTHER" id="PTHR47627">
    <property type="entry name" value="RUBREDOXIN"/>
    <property type="match status" value="1"/>
</dbReference>
<dbReference type="SUPFAM" id="SSF57802">
    <property type="entry name" value="Rubredoxin-like"/>
    <property type="match status" value="1"/>
</dbReference>
<evidence type="ECO:0000256" key="1">
    <source>
        <dbReference type="ARBA" id="ARBA00002792"/>
    </source>
</evidence>
<dbReference type="InterPro" id="IPR002563">
    <property type="entry name" value="Flavin_Rdtase-like_dom"/>
</dbReference>
<evidence type="ECO:0000256" key="2">
    <source>
        <dbReference type="ARBA" id="ARBA00022448"/>
    </source>
</evidence>
<keyword evidence="2" id="KW-0813">Transport</keyword>
<comment type="caution">
    <text evidence="7">The sequence shown here is derived from an EMBL/GenBank/DDBJ whole genome shotgun (WGS) entry which is preliminary data.</text>
</comment>
<evidence type="ECO:0000259" key="6">
    <source>
        <dbReference type="PROSITE" id="PS50903"/>
    </source>
</evidence>
<dbReference type="GO" id="GO:0010181">
    <property type="term" value="F:FMN binding"/>
    <property type="evidence" value="ECO:0007669"/>
    <property type="project" value="InterPro"/>
</dbReference>
<dbReference type="SUPFAM" id="SSF50475">
    <property type="entry name" value="FMN-binding split barrel"/>
    <property type="match status" value="1"/>
</dbReference>
<keyword evidence="4" id="KW-0249">Electron transport</keyword>
<dbReference type="SMART" id="SM00903">
    <property type="entry name" value="Flavin_Reduct"/>
    <property type="match status" value="1"/>
</dbReference>
<proteinExistence type="predicted"/>
<evidence type="ECO:0000313" key="7">
    <source>
        <dbReference type="EMBL" id="PIZ40273.1"/>
    </source>
</evidence>
<dbReference type="NCBIfam" id="NF045768">
    <property type="entry name" value="RubredRD"/>
    <property type="match status" value="1"/>
</dbReference>
<dbReference type="GO" id="GO:0005506">
    <property type="term" value="F:iron ion binding"/>
    <property type="evidence" value="ECO:0007669"/>
    <property type="project" value="InterPro"/>
</dbReference>
<dbReference type="AlphaFoldDB" id="A0A2M7T8Q5"/>
<keyword evidence="3" id="KW-0479">Metal-binding</keyword>
<dbReference type="CDD" id="cd00730">
    <property type="entry name" value="rubredoxin"/>
    <property type="match status" value="1"/>
</dbReference>
<keyword evidence="5" id="KW-0408">Iron</keyword>
<evidence type="ECO:0000313" key="8">
    <source>
        <dbReference type="Proteomes" id="UP000230956"/>
    </source>
</evidence>
<dbReference type="InterPro" id="IPR024935">
    <property type="entry name" value="Rubredoxin_dom"/>
</dbReference>
<dbReference type="GO" id="GO:0016646">
    <property type="term" value="F:oxidoreductase activity, acting on the CH-NH group of donors, NAD or NADP as acceptor"/>
    <property type="evidence" value="ECO:0007669"/>
    <property type="project" value="UniProtKB-ARBA"/>
</dbReference>
<reference evidence="8" key="1">
    <citation type="submission" date="2017-09" db="EMBL/GenBank/DDBJ databases">
        <title>Depth-based differentiation of microbial function through sediment-hosted aquifers and enrichment of novel symbionts in the deep terrestrial subsurface.</title>
        <authorList>
            <person name="Probst A.J."/>
            <person name="Ladd B."/>
            <person name="Jarett J.K."/>
            <person name="Geller-Mcgrath D.E."/>
            <person name="Sieber C.M.K."/>
            <person name="Emerson J.B."/>
            <person name="Anantharaman K."/>
            <person name="Thomas B.C."/>
            <person name="Malmstrom R."/>
            <person name="Stieglmeier M."/>
            <person name="Klingl A."/>
            <person name="Woyke T."/>
            <person name="Ryan C.M."/>
            <person name="Banfield J.F."/>
        </authorList>
    </citation>
    <scope>NUCLEOTIDE SEQUENCE [LARGE SCALE GENOMIC DNA]</scope>
</reference>